<dbReference type="InterPro" id="IPR054476">
    <property type="entry name" value="Ltn1_N"/>
</dbReference>
<keyword evidence="8 16" id="KW-0808">Transferase</keyword>
<evidence type="ECO:0000256" key="6">
    <source>
        <dbReference type="ARBA" id="ARBA00017157"/>
    </source>
</evidence>
<feature type="compositionally biased region" description="Low complexity" evidence="17">
    <location>
        <begin position="24"/>
        <end position="41"/>
    </location>
</feature>
<gene>
    <name evidence="19" type="ORF">O181_045116</name>
</gene>
<comment type="function">
    <text evidence="14">E3 ubiquitin-protein ligase component of the ribosome quality control complex (RQC), a ribosome-associated complex that mediates ubiquitination and extraction of incompletely synthesized nascent chains for proteasomal degradation. Mediates ubiquitination of proteins derived from mRNAs lacking stop codons (non-stop proteins) and other translation arrest products induced by poly-lysine sequences and tandem rare codons. Ubiquitination leads to CDC48 recruitment for extraction and degradation of the incomplete translation product. May indirectly play a role in chromatin function and transcription.</text>
</comment>
<dbReference type="Gene3D" id="3.30.40.10">
    <property type="entry name" value="Zinc/RING finger domain, C3HC4 (zinc finger)"/>
    <property type="match status" value="1"/>
</dbReference>
<feature type="compositionally biased region" description="Basic and acidic residues" evidence="17">
    <location>
        <begin position="281"/>
        <end position="291"/>
    </location>
</feature>
<dbReference type="InterPro" id="IPR016024">
    <property type="entry name" value="ARM-type_fold"/>
</dbReference>
<protein>
    <recommendedName>
        <fullName evidence="6 16">E3 ubiquitin-protein ligase listerin</fullName>
        <ecNumber evidence="5 16">2.3.2.27</ecNumber>
    </recommendedName>
    <alternativeName>
        <fullName evidence="16">RING-type E3 ubiquitin transferase listerin</fullName>
    </alternativeName>
</protein>
<dbReference type="OrthoDB" id="6108at2759"/>
<evidence type="ECO:0000256" key="12">
    <source>
        <dbReference type="ARBA" id="ARBA00022786"/>
    </source>
</evidence>
<dbReference type="GO" id="GO:1990116">
    <property type="term" value="P:ribosome-associated ubiquitin-dependent protein catabolic process"/>
    <property type="evidence" value="ECO:0007669"/>
    <property type="project" value="UniProtKB-UniRule"/>
</dbReference>
<comment type="catalytic activity">
    <reaction evidence="1 16">
        <text>S-ubiquitinyl-[E2 ubiquitin-conjugating enzyme]-L-cysteine + [acceptor protein]-L-lysine = [E2 ubiquitin-conjugating enzyme]-L-cysteine + N(6)-ubiquitinyl-[acceptor protein]-L-lysine.</text>
        <dbReference type="EC" id="2.3.2.27"/>
    </reaction>
</comment>
<dbReference type="InterPro" id="IPR001841">
    <property type="entry name" value="Znf_RING"/>
</dbReference>
<keyword evidence="11 15" id="KW-0863">Zinc-finger</keyword>
<dbReference type="PROSITE" id="PS50089">
    <property type="entry name" value="ZF_RING_2"/>
    <property type="match status" value="1"/>
</dbReference>
<dbReference type="InterPro" id="IPR039795">
    <property type="entry name" value="LTN1/Rkr1"/>
</dbReference>
<dbReference type="InterPro" id="IPR011016">
    <property type="entry name" value="Znf_RING-CH"/>
</dbReference>
<proteinExistence type="inferred from homology"/>
<evidence type="ECO:0000256" key="2">
    <source>
        <dbReference type="ARBA" id="ARBA00004514"/>
    </source>
</evidence>
<dbReference type="EC" id="2.3.2.27" evidence="5 16"/>
<dbReference type="SMART" id="SM00744">
    <property type="entry name" value="RINGv"/>
    <property type="match status" value="1"/>
</dbReference>
<dbReference type="SUPFAM" id="SSF48371">
    <property type="entry name" value="ARM repeat"/>
    <property type="match status" value="1"/>
</dbReference>
<dbReference type="PANTHER" id="PTHR12389:SF0">
    <property type="entry name" value="E3 UBIQUITIN-PROTEIN LIGASE LISTERIN"/>
    <property type="match status" value="1"/>
</dbReference>
<feature type="compositionally biased region" description="Low complexity" evidence="17">
    <location>
        <begin position="1"/>
        <end position="11"/>
    </location>
</feature>
<dbReference type="PANTHER" id="PTHR12389">
    <property type="entry name" value="ZINC FINGER PROTEIN 294"/>
    <property type="match status" value="1"/>
</dbReference>
<dbReference type="GO" id="GO:0008270">
    <property type="term" value="F:zinc ion binding"/>
    <property type="evidence" value="ECO:0007669"/>
    <property type="project" value="UniProtKB-KW"/>
</dbReference>
<keyword evidence="20" id="KW-1185">Reference proteome</keyword>
<dbReference type="InterPro" id="IPR013083">
    <property type="entry name" value="Znf_RING/FYVE/PHD"/>
</dbReference>
<feature type="region of interest" description="Disordered" evidence="17">
    <location>
        <begin position="270"/>
        <end position="291"/>
    </location>
</feature>
<sequence length="1718" mass="194003">MAPKSSSASSATRKKHARKAQNANQQIDPSSIQSSNSIDSSNQEKFKKEKKDKKTPKVKKYIPPPTYSGELDPVDTFKLSSHSSLVQPERVIILRKLGKKDPITIERGLIEWSNWLKAISNTHSQSNSNLDSNIYQIFLDSNSIDEIIASLPVYLHHFPKLTSHPSRLIRSLSFNILNQLIQFNHNKNYFCRPILLNPVQLEKSDYIGSWIVGLRDPDRSTRNLASKAWNEVVDLSLEEACVEGKLKLKECHNEILQHLFSLIQLSDTKTTSSSQSSSNVPRKEAVLEESSKSTSSRLRASAFEAFTHLIQIHPQPEDLFPLILDSSLCQTTTWEILVPNKNQEPIVRKAIWGLVHVLCTVEACKPLLHSLVPIFSSSVLQAGFAERDFSVQESMIIGLVSLFKKYPSLWLETDQSVGRDLMLQKPTQELITQFEDKLFSDQFPVINLFYSYLQLGCSGNPILLYPALLPLLTSFPTSVINMTQFFTHFWTPYHNRSLRSSGAQGLIAFFSAWADCILFFDKKLSDQATSVVSAQFERMLSELTSDAFKVGKELDALITVICHVVQKSSCSLTHLWPIIEAIINNQPSAQSTARYVNLLCKARVPHEKEPIRFKFTEASSLLSNWVLTNLLEDSSIEEDVAWIPTLMAILEEEVAGRQVFDEPSRQSLLLFCKDRLPRGVWGGSESHFNLFLLLLECVSDGIANQTWLDVMNSQPFDFKLKANFFSILTKILNHIKSNPNLQLPKLEFDQFALTLLSQLLQDDPTFYTILEPIVVSPQFFVTKNTIHEMFSTTSAKVYDHMNSLLFSPSLLSHQQLHSALLTSLTQLQHYQQANIADHPASLLNLKQLATASFIMNSLLGILDEESLSNLAELASQVYKIAIQQCPPSQLPKLFLQIFQLLRDCVTDINCRIHPFDLTATVRQLLQQQNELQLCNFLCMLPIGNVSDDSLVYHSPVWSFSPLLLKLDPLIRLLSDDQPATQIDPQRSYDRLVLVILDLFAQDRKLAQSHFWLWEHCMYIGQLARFSLAQMTPSHYKENTLSHHELEAIVSVVDTHTTYLISLYAGNLTPLWHVELIKRLENPNSIAFKEADPLELIILNLIKRSLSDTTVNFATVALHRIFDSLFKYSDSTTQDFESWLAFARRIESSNISVCLAVVHSLTPYLSSYQKFQQYQNLLAGKLTDTPASAANTTGLRLVEVLCATAPPPASMHIFLPQQRILFMLQTVGGWLKSDEYLEIALNLKLLDLFLHVAPIVQSVMGSHWDLIVDLITVNLEEASWENDESMLLAWSSCHLIQTIQNILKCNHILLDKIGAQFKSCIKLALDLFISAPIRFSMNAVTHSVLQAIENVLRDTSAHSLCPNVSVPSLAKLITSPSAQTSVLAFTLAQATIKRLVGELVIEVELTPESSIAHSIPFQLLIAATDLPEGYPTHKLMLWLLIFSYFAYASSRLRSAYSLQLSDDNLVSAKLLPLLHATLQIGERGKPVDISIWDIPSFDIFLMDEIRISSIPLAAHVYYNALRIVPSHIRLWWDGCRNKQLSLNMTGFIGRYFSPILINQELEKLKKPETIRNLIDENMSIKVSSVAKEVKVTYTIDEESMEILVRIPGDYPLQPVEVLDVRKVGVPEATWRAWLLIVQQTIANHNGSIVEALGLFKKNISLHFDGVEACSICYAIISVVDRSLPNKSCRTCHNQFHPSCLYKWFSTSHGSSCPLCRSLF</sequence>
<comment type="caution">
    <text evidence="19">The sequence shown here is derived from an EMBL/GenBank/DDBJ whole genome shotgun (WGS) entry which is preliminary data.</text>
</comment>
<evidence type="ECO:0000256" key="1">
    <source>
        <dbReference type="ARBA" id="ARBA00000900"/>
    </source>
</evidence>
<comment type="similarity">
    <text evidence="4 16">Belongs to the LTN1 family.</text>
</comment>
<dbReference type="GO" id="GO:1990112">
    <property type="term" value="C:RQC complex"/>
    <property type="evidence" value="ECO:0007669"/>
    <property type="project" value="UniProtKB-UniRule"/>
</dbReference>
<keyword evidence="13 16" id="KW-0862">Zinc</keyword>
<dbReference type="Pfam" id="PF22999">
    <property type="entry name" value="LTN1_E3_ligase_6th"/>
    <property type="match status" value="1"/>
</dbReference>
<dbReference type="SUPFAM" id="SSF57850">
    <property type="entry name" value="RING/U-box"/>
    <property type="match status" value="1"/>
</dbReference>
<name>A0A9Q3DRQ2_9BASI</name>
<comment type="subcellular location">
    <subcellularLocation>
        <location evidence="2">Cytoplasm</location>
        <location evidence="2">Cytosol</location>
    </subcellularLocation>
</comment>
<dbReference type="Pfam" id="PF23009">
    <property type="entry name" value="UBC_like"/>
    <property type="match status" value="1"/>
</dbReference>
<evidence type="ECO:0000259" key="18">
    <source>
        <dbReference type="PROSITE" id="PS50089"/>
    </source>
</evidence>
<evidence type="ECO:0000256" key="7">
    <source>
        <dbReference type="ARBA" id="ARBA00022490"/>
    </source>
</evidence>
<keyword evidence="7" id="KW-0963">Cytoplasm</keyword>
<dbReference type="CDD" id="cd16491">
    <property type="entry name" value="RING-CH-C4HC3_LTN1"/>
    <property type="match status" value="1"/>
</dbReference>
<dbReference type="InterPro" id="IPR054478">
    <property type="entry name" value="LTN1_UBC"/>
</dbReference>
<keyword evidence="9 16" id="KW-0479">Metal-binding</keyword>
<keyword evidence="10" id="KW-0677">Repeat</keyword>
<dbReference type="EMBL" id="AVOT02018483">
    <property type="protein sequence ID" value="MBW0505401.1"/>
    <property type="molecule type" value="Genomic_DNA"/>
</dbReference>
<evidence type="ECO:0000256" key="13">
    <source>
        <dbReference type="ARBA" id="ARBA00022833"/>
    </source>
</evidence>
<evidence type="ECO:0000256" key="17">
    <source>
        <dbReference type="SAM" id="MobiDB-lite"/>
    </source>
</evidence>
<dbReference type="GO" id="GO:0061630">
    <property type="term" value="F:ubiquitin protein ligase activity"/>
    <property type="evidence" value="ECO:0007669"/>
    <property type="project" value="UniProtKB-UniRule"/>
</dbReference>
<dbReference type="FunFam" id="3.30.40.10:FF:000038">
    <property type="entry name" value="E3 ubiquitin-protein ligase listerin"/>
    <property type="match status" value="1"/>
</dbReference>
<evidence type="ECO:0000256" key="8">
    <source>
        <dbReference type="ARBA" id="ARBA00022679"/>
    </source>
</evidence>
<evidence type="ECO:0000256" key="14">
    <source>
        <dbReference type="ARBA" id="ARBA00055150"/>
    </source>
</evidence>
<feature type="domain" description="RING-type" evidence="18">
    <location>
        <begin position="1668"/>
        <end position="1715"/>
    </location>
</feature>
<evidence type="ECO:0000256" key="11">
    <source>
        <dbReference type="ARBA" id="ARBA00022771"/>
    </source>
</evidence>
<organism evidence="19 20">
    <name type="scientific">Austropuccinia psidii MF-1</name>
    <dbReference type="NCBI Taxonomy" id="1389203"/>
    <lineage>
        <taxon>Eukaryota</taxon>
        <taxon>Fungi</taxon>
        <taxon>Dikarya</taxon>
        <taxon>Basidiomycota</taxon>
        <taxon>Pucciniomycotina</taxon>
        <taxon>Pucciniomycetes</taxon>
        <taxon>Pucciniales</taxon>
        <taxon>Sphaerophragmiaceae</taxon>
        <taxon>Austropuccinia</taxon>
    </lineage>
</organism>
<evidence type="ECO:0000256" key="5">
    <source>
        <dbReference type="ARBA" id="ARBA00012483"/>
    </source>
</evidence>
<evidence type="ECO:0000256" key="3">
    <source>
        <dbReference type="ARBA" id="ARBA00004906"/>
    </source>
</evidence>
<reference evidence="19" key="1">
    <citation type="submission" date="2021-03" db="EMBL/GenBank/DDBJ databases">
        <title>Draft genome sequence of rust myrtle Austropuccinia psidii MF-1, a brazilian biotype.</title>
        <authorList>
            <person name="Quecine M.C."/>
            <person name="Pachon D.M.R."/>
            <person name="Bonatelli M.L."/>
            <person name="Correr F.H."/>
            <person name="Franceschini L.M."/>
            <person name="Leite T.F."/>
            <person name="Margarido G.R.A."/>
            <person name="Almeida C.A."/>
            <person name="Ferrarezi J.A."/>
            <person name="Labate C.A."/>
        </authorList>
    </citation>
    <scope>NUCLEOTIDE SEQUENCE</scope>
    <source>
        <strain evidence="19">MF-1</strain>
    </source>
</reference>
<accession>A0A9Q3DRQ2</accession>
<evidence type="ECO:0000256" key="15">
    <source>
        <dbReference type="PROSITE-ProRule" id="PRU00175"/>
    </source>
</evidence>
<feature type="compositionally biased region" description="Basic residues" evidence="17">
    <location>
        <begin position="50"/>
        <end position="60"/>
    </location>
</feature>
<dbReference type="Proteomes" id="UP000765509">
    <property type="component" value="Unassembled WGS sequence"/>
</dbReference>
<evidence type="ECO:0000256" key="10">
    <source>
        <dbReference type="ARBA" id="ARBA00022737"/>
    </source>
</evidence>
<evidence type="ECO:0000256" key="9">
    <source>
        <dbReference type="ARBA" id="ARBA00022723"/>
    </source>
</evidence>
<evidence type="ECO:0000256" key="4">
    <source>
        <dbReference type="ARBA" id="ARBA00007997"/>
    </source>
</evidence>
<dbReference type="InterPro" id="IPR039804">
    <property type="entry name" value="RING-CH-C4HC3_LTN1"/>
</dbReference>
<feature type="region of interest" description="Disordered" evidence="17">
    <location>
        <begin position="1"/>
        <end position="66"/>
    </location>
</feature>
<dbReference type="GO" id="GO:0072344">
    <property type="term" value="P:rescue of stalled ribosome"/>
    <property type="evidence" value="ECO:0007669"/>
    <property type="project" value="UniProtKB-UniRule"/>
</dbReference>
<dbReference type="InterPro" id="IPR054477">
    <property type="entry name" value="LTN1_E3_ligase_6th"/>
</dbReference>
<dbReference type="Pfam" id="PF22958">
    <property type="entry name" value="Ltn1_1st"/>
    <property type="match status" value="1"/>
</dbReference>
<comment type="pathway">
    <text evidence="3 16">Protein modification; protein ubiquitination.</text>
</comment>
<dbReference type="GO" id="GO:0043023">
    <property type="term" value="F:ribosomal large subunit binding"/>
    <property type="evidence" value="ECO:0007669"/>
    <property type="project" value="TreeGrafter"/>
</dbReference>
<dbReference type="GO" id="GO:0005829">
    <property type="term" value="C:cytosol"/>
    <property type="evidence" value="ECO:0007669"/>
    <property type="project" value="UniProtKB-SubCell"/>
</dbReference>
<evidence type="ECO:0000313" key="19">
    <source>
        <dbReference type="EMBL" id="MBW0505401.1"/>
    </source>
</evidence>
<comment type="subunit">
    <text evidence="16">Component of the ribosome quality control complex (RQC).</text>
</comment>
<comment type="function">
    <text evidence="16">E3 ubiquitin-protein ligase. Component of the ribosome quality control complex (RQC), a ribosome-associated complex that mediates ubiquitination and extraction of incompletely synthesized nascent chains for proteasomal degradation.</text>
</comment>
<evidence type="ECO:0000313" key="20">
    <source>
        <dbReference type="Proteomes" id="UP000765509"/>
    </source>
</evidence>
<keyword evidence="12 16" id="KW-0833">Ubl conjugation pathway</keyword>
<evidence type="ECO:0000256" key="16">
    <source>
        <dbReference type="RuleBase" id="RU367090"/>
    </source>
</evidence>